<protein>
    <submittedName>
        <fullName evidence="1">Uncharacterized protein</fullName>
    </submittedName>
</protein>
<evidence type="ECO:0000313" key="1">
    <source>
        <dbReference type="EMBL" id="MBB3838103.1"/>
    </source>
</evidence>
<proteinExistence type="predicted"/>
<evidence type="ECO:0000313" key="2">
    <source>
        <dbReference type="Proteomes" id="UP000541352"/>
    </source>
</evidence>
<dbReference type="EMBL" id="JACIBY010000004">
    <property type="protein sequence ID" value="MBB3838103.1"/>
    <property type="molecule type" value="Genomic_DNA"/>
</dbReference>
<reference evidence="1 2" key="1">
    <citation type="submission" date="2020-08" db="EMBL/GenBank/DDBJ databases">
        <title>Genomic Encyclopedia of Type Strains, Phase IV (KMG-IV): sequencing the most valuable type-strain genomes for metagenomic binning, comparative biology and taxonomic classification.</title>
        <authorList>
            <person name="Goeker M."/>
        </authorList>
    </citation>
    <scope>NUCLEOTIDE SEQUENCE [LARGE SCALE GENOMIC DNA]</scope>
    <source>
        <strain evidence="1 2">DSM 17976</strain>
    </source>
</reference>
<gene>
    <name evidence="1" type="ORF">FHS57_002108</name>
</gene>
<keyword evidence="2" id="KW-1185">Reference proteome</keyword>
<dbReference type="Proteomes" id="UP000541352">
    <property type="component" value="Unassembled WGS sequence"/>
</dbReference>
<organism evidence="1 2">
    <name type="scientific">Runella defluvii</name>
    <dbReference type="NCBI Taxonomy" id="370973"/>
    <lineage>
        <taxon>Bacteria</taxon>
        <taxon>Pseudomonadati</taxon>
        <taxon>Bacteroidota</taxon>
        <taxon>Cytophagia</taxon>
        <taxon>Cytophagales</taxon>
        <taxon>Spirosomataceae</taxon>
        <taxon>Runella</taxon>
    </lineage>
</organism>
<comment type="caution">
    <text evidence="1">The sequence shown here is derived from an EMBL/GenBank/DDBJ whole genome shotgun (WGS) entry which is preliminary data.</text>
</comment>
<name>A0A7W5ZJQ1_9BACT</name>
<accession>A0A7W5ZJQ1</accession>
<sequence length="30" mass="3481">MTDLNLSSHINQCLILQDVGQRLIVKYVCY</sequence>
<dbReference type="AlphaFoldDB" id="A0A7W5ZJQ1"/>